<keyword evidence="2 4" id="KW-0547">Nucleotide-binding</keyword>
<dbReference type="InterPro" id="IPR001509">
    <property type="entry name" value="Epimerase_deHydtase"/>
</dbReference>
<dbReference type="GO" id="GO:0005524">
    <property type="term" value="F:ATP binding"/>
    <property type="evidence" value="ECO:0007669"/>
    <property type="project" value="UniProtKB-UniRule"/>
</dbReference>
<dbReference type="Pfam" id="PF01370">
    <property type="entry name" value="Epimerase"/>
    <property type="match status" value="1"/>
</dbReference>
<evidence type="ECO:0000256" key="4">
    <source>
        <dbReference type="PROSITE-ProRule" id="PRU00409"/>
    </source>
</evidence>
<dbReference type="EMBL" id="NAOO01000007">
    <property type="protein sequence ID" value="RFB97607.1"/>
    <property type="molecule type" value="Genomic_DNA"/>
</dbReference>
<evidence type="ECO:0000256" key="1">
    <source>
        <dbReference type="ARBA" id="ARBA00022598"/>
    </source>
</evidence>
<dbReference type="PANTHER" id="PTHR43585:SF2">
    <property type="entry name" value="ATP-GRASP ENZYME FSQD"/>
    <property type="match status" value="1"/>
</dbReference>
<dbReference type="InterPro" id="IPR005479">
    <property type="entry name" value="CPAse_ATP-bd"/>
</dbReference>
<dbReference type="PANTHER" id="PTHR43585">
    <property type="entry name" value="FUMIPYRROLE BIOSYNTHESIS PROTEIN C"/>
    <property type="match status" value="1"/>
</dbReference>
<dbReference type="InterPro" id="IPR011761">
    <property type="entry name" value="ATP-grasp"/>
</dbReference>
<gene>
    <name evidence="6" type="ORF">B5K10_07900</name>
</gene>
<dbReference type="SUPFAM" id="SSF51735">
    <property type="entry name" value="NAD(P)-binding Rossmann-fold domains"/>
    <property type="match status" value="1"/>
</dbReference>
<evidence type="ECO:0000313" key="7">
    <source>
        <dbReference type="Proteomes" id="UP000256748"/>
    </source>
</evidence>
<name>A0A3E1BTF2_RHILT</name>
<feature type="domain" description="ATP-grasp" evidence="5">
    <location>
        <begin position="118"/>
        <end position="294"/>
    </location>
</feature>
<proteinExistence type="predicted"/>
<dbReference type="Gene3D" id="3.40.50.20">
    <property type="match status" value="1"/>
</dbReference>
<dbReference type="Proteomes" id="UP000256748">
    <property type="component" value="Unassembled WGS sequence"/>
</dbReference>
<evidence type="ECO:0000259" key="5">
    <source>
        <dbReference type="PROSITE" id="PS50975"/>
    </source>
</evidence>
<keyword evidence="1" id="KW-0436">Ligase</keyword>
<dbReference type="PROSITE" id="PS00867">
    <property type="entry name" value="CPSASE_2"/>
    <property type="match status" value="1"/>
</dbReference>
<keyword evidence="3 4" id="KW-0067">ATP-binding</keyword>
<dbReference type="InterPro" id="IPR052032">
    <property type="entry name" value="ATP-dep_AA_Ligase"/>
</dbReference>
<organism evidence="6 7">
    <name type="scientific">Rhizobium leguminosarum bv. trifolii</name>
    <dbReference type="NCBI Taxonomy" id="386"/>
    <lineage>
        <taxon>Bacteria</taxon>
        <taxon>Pseudomonadati</taxon>
        <taxon>Pseudomonadota</taxon>
        <taxon>Alphaproteobacteria</taxon>
        <taxon>Hyphomicrobiales</taxon>
        <taxon>Rhizobiaceae</taxon>
        <taxon>Rhizobium/Agrobacterium group</taxon>
        <taxon>Rhizobium</taxon>
    </lineage>
</organism>
<accession>A0A3E1BTF2</accession>
<dbReference type="RefSeq" id="WP_116272942.1">
    <property type="nucleotide sequence ID" value="NZ_KZ859521.1"/>
</dbReference>
<dbReference type="Pfam" id="PF15632">
    <property type="entry name" value="ATPgrasp_Ter"/>
    <property type="match status" value="1"/>
</dbReference>
<reference evidence="6 7" key="1">
    <citation type="submission" date="2017-03" db="EMBL/GenBank/DDBJ databases">
        <title>Genome analysis of Rhizobial strains effectives or ineffectives for nitrogen fixation isolated from bean seeds.</title>
        <authorList>
            <person name="Peralta H."/>
            <person name="Aguilar-Vera A."/>
            <person name="Mora Y."/>
            <person name="Vargas-Lagunas C."/>
            <person name="Girard L."/>
            <person name="Mora J."/>
        </authorList>
    </citation>
    <scope>NUCLEOTIDE SEQUENCE [LARGE SCALE GENOMIC DNA]</scope>
    <source>
        <strain evidence="6 7">CCGM5</strain>
    </source>
</reference>
<dbReference type="Gene3D" id="3.30.1490.20">
    <property type="entry name" value="ATP-grasp fold, A domain"/>
    <property type="match status" value="1"/>
</dbReference>
<dbReference type="SUPFAM" id="SSF56059">
    <property type="entry name" value="Glutathione synthetase ATP-binding domain-like"/>
    <property type="match status" value="1"/>
</dbReference>
<dbReference type="GO" id="GO:0016874">
    <property type="term" value="F:ligase activity"/>
    <property type="evidence" value="ECO:0007669"/>
    <property type="project" value="UniProtKB-KW"/>
</dbReference>
<evidence type="ECO:0000313" key="6">
    <source>
        <dbReference type="EMBL" id="RFB97607.1"/>
    </source>
</evidence>
<protein>
    <submittedName>
        <fullName evidence="6">Carbamoyl-phosphate synthase subunit L</fullName>
    </submittedName>
</protein>
<dbReference type="AlphaFoldDB" id="A0A3E1BTF2"/>
<comment type="caution">
    <text evidence="6">The sequence shown here is derived from an EMBL/GenBank/DDBJ whole genome shotgun (WGS) entry which is preliminary data.</text>
</comment>
<dbReference type="InterPro" id="IPR013815">
    <property type="entry name" value="ATP_grasp_subdomain_1"/>
</dbReference>
<dbReference type="PROSITE" id="PS50975">
    <property type="entry name" value="ATP_GRASP"/>
    <property type="match status" value="1"/>
</dbReference>
<sequence length="325" mass="35893">MKTILVSGASGIVGYGILRSLRKSGYDLHLVGTSIYPESAANGFSDLFILAPKTTDPQYMSWLRGVIHDHKVDMVIPGIEADLYAWVRQAAEIREAGAVPLLNNLDLIEACRDKWGFYQRLQQAGVACAIDTTLDDEFDILERRYGLPFIVKPRRGFGSKGVVKVSAPEDFERCREDVGKLSVAQRYTGSDDAEYTIAAFGNGQGHFSASMAMRRRLSKDGFTDAAEVVSTGPFLDAIRDLCTLFQPIGPTNFQFRMDGSKAKLLEINPRISSSTSIRAAFGYNESAMAVGYYLFGVLPDQPAIKGGRAIRYTEDLVTFDDRVHF</sequence>
<dbReference type="GO" id="GO:0046872">
    <property type="term" value="F:metal ion binding"/>
    <property type="evidence" value="ECO:0007669"/>
    <property type="project" value="InterPro"/>
</dbReference>
<dbReference type="InterPro" id="IPR036291">
    <property type="entry name" value="NAD(P)-bd_dom_sf"/>
</dbReference>
<evidence type="ECO:0000256" key="3">
    <source>
        <dbReference type="ARBA" id="ARBA00022840"/>
    </source>
</evidence>
<dbReference type="Gene3D" id="3.30.470.20">
    <property type="entry name" value="ATP-grasp fold, B domain"/>
    <property type="match status" value="1"/>
</dbReference>
<evidence type="ECO:0000256" key="2">
    <source>
        <dbReference type="ARBA" id="ARBA00022741"/>
    </source>
</evidence>